<evidence type="ECO:0000256" key="1">
    <source>
        <dbReference type="ARBA" id="ARBA00001946"/>
    </source>
</evidence>
<dbReference type="SUPFAM" id="SSF46785">
    <property type="entry name" value="Winged helix' DNA-binding domain"/>
    <property type="match status" value="1"/>
</dbReference>
<dbReference type="PANTHER" id="PTHR45852:SF1">
    <property type="entry name" value="SERINE_THREONINE-PROTEIN KINASE RIO2"/>
    <property type="match status" value="1"/>
</dbReference>
<dbReference type="GO" id="GO:0000462">
    <property type="term" value="P:maturation of SSU-rRNA from tricistronic rRNA transcript (SSU-rRNA, 5.8S rRNA, LSU-rRNA)"/>
    <property type="evidence" value="ECO:0007669"/>
    <property type="project" value="EnsemblFungi"/>
</dbReference>
<dbReference type="FunFam" id="3.30.200.20:FF:000052">
    <property type="entry name" value="Serine/threonine-protein kinase RIO2"/>
    <property type="match status" value="1"/>
</dbReference>
<evidence type="ECO:0000256" key="11">
    <source>
        <dbReference type="ARBA" id="ARBA00047899"/>
    </source>
</evidence>
<reference evidence="14 15" key="1">
    <citation type="submission" date="2016-02" db="EMBL/GenBank/DDBJ databases">
        <title>Discovery of a natural microsporidian pathogen with a broad tissue tropism in Caenorhabditis elegans.</title>
        <authorList>
            <person name="Luallen R.J."/>
            <person name="Reinke A.W."/>
            <person name="Tong L."/>
            <person name="Botts M.R."/>
            <person name="Felix M.-A."/>
            <person name="Troemel E.R."/>
        </authorList>
    </citation>
    <scope>NUCLEOTIDE SEQUENCE [LARGE SCALE GENOMIC DNA]</scope>
    <source>
        <strain evidence="14 15">JUm2807</strain>
    </source>
</reference>
<keyword evidence="8 14" id="KW-0418">Kinase</keyword>
<dbReference type="Pfam" id="PF01163">
    <property type="entry name" value="RIO1"/>
    <property type="match status" value="1"/>
</dbReference>
<protein>
    <recommendedName>
        <fullName evidence="3">non-specific serine/threonine protein kinase</fullName>
        <ecNumber evidence="3">2.7.11.1</ecNumber>
    </recommendedName>
</protein>
<dbReference type="CDD" id="cd05144">
    <property type="entry name" value="RIO2_C"/>
    <property type="match status" value="1"/>
</dbReference>
<keyword evidence="6" id="KW-0479">Metal-binding</keyword>
<dbReference type="GO" id="GO:0030688">
    <property type="term" value="C:preribosome, small subunit precursor"/>
    <property type="evidence" value="ECO:0007669"/>
    <property type="project" value="TreeGrafter"/>
</dbReference>
<evidence type="ECO:0000256" key="2">
    <source>
        <dbReference type="ARBA" id="ARBA00009196"/>
    </source>
</evidence>
<dbReference type="GO" id="GO:0005829">
    <property type="term" value="C:cytosol"/>
    <property type="evidence" value="ECO:0007669"/>
    <property type="project" value="EnsemblFungi"/>
</dbReference>
<dbReference type="GO" id="GO:0005524">
    <property type="term" value="F:ATP binding"/>
    <property type="evidence" value="ECO:0007669"/>
    <property type="project" value="UniProtKB-KW"/>
</dbReference>
<dbReference type="Gene3D" id="1.10.510.10">
    <property type="entry name" value="Transferase(Phosphotransferase) domain 1"/>
    <property type="match status" value="1"/>
</dbReference>
<evidence type="ECO:0000313" key="14">
    <source>
        <dbReference type="EMBL" id="OAG29566.1"/>
    </source>
</evidence>
<comment type="similarity">
    <text evidence="2">Belongs to the protein kinase superfamily. RIO-type Ser/Thr kinase family.</text>
</comment>
<dbReference type="GO" id="GO:0046872">
    <property type="term" value="F:metal ion binding"/>
    <property type="evidence" value="ECO:0007669"/>
    <property type="project" value="UniProtKB-KW"/>
</dbReference>
<dbReference type="Gene3D" id="1.10.10.10">
    <property type="entry name" value="Winged helix-like DNA-binding domain superfamily/Winged helix DNA-binding domain"/>
    <property type="match status" value="1"/>
</dbReference>
<organism evidence="14 15">
    <name type="scientific">Nematocida displodere</name>
    <dbReference type="NCBI Taxonomy" id="1805483"/>
    <lineage>
        <taxon>Eukaryota</taxon>
        <taxon>Fungi</taxon>
        <taxon>Fungi incertae sedis</taxon>
        <taxon>Microsporidia</taxon>
        <taxon>Nematocida</taxon>
    </lineage>
</organism>
<keyword evidence="10" id="KW-0460">Magnesium</keyword>
<feature type="domain" description="RIO kinase" evidence="13">
    <location>
        <begin position="64"/>
        <end position="277"/>
    </location>
</feature>
<evidence type="ECO:0000259" key="13">
    <source>
        <dbReference type="SMART" id="SM00090"/>
    </source>
</evidence>
<dbReference type="InterPro" id="IPR030484">
    <property type="entry name" value="Rio2"/>
</dbReference>
<dbReference type="InterPro" id="IPR011009">
    <property type="entry name" value="Kinase-like_dom_sf"/>
</dbReference>
<keyword evidence="5" id="KW-0808">Transferase</keyword>
<dbReference type="InterPro" id="IPR018934">
    <property type="entry name" value="RIO_dom"/>
</dbReference>
<dbReference type="Gene3D" id="3.30.200.20">
    <property type="entry name" value="Phosphorylase Kinase, domain 1"/>
    <property type="match status" value="1"/>
</dbReference>
<evidence type="ECO:0000256" key="9">
    <source>
        <dbReference type="ARBA" id="ARBA00022840"/>
    </source>
</evidence>
<dbReference type="InterPro" id="IPR036390">
    <property type="entry name" value="WH_DNA-bd_sf"/>
</dbReference>
<keyword evidence="9" id="KW-0067">ATP-binding</keyword>
<dbReference type="EC" id="2.7.11.1" evidence="3"/>
<dbReference type="InterPro" id="IPR000687">
    <property type="entry name" value="RIO_kinase"/>
</dbReference>
<dbReference type="OrthoDB" id="10258631at2759"/>
<dbReference type="Proteomes" id="UP000185944">
    <property type="component" value="Unassembled WGS sequence"/>
</dbReference>
<evidence type="ECO:0000256" key="8">
    <source>
        <dbReference type="ARBA" id="ARBA00022777"/>
    </source>
</evidence>
<evidence type="ECO:0000256" key="4">
    <source>
        <dbReference type="ARBA" id="ARBA00022527"/>
    </source>
</evidence>
<keyword evidence="4" id="KW-0723">Serine/threonine-protein kinase</keyword>
<dbReference type="GO" id="GO:0046830">
    <property type="term" value="P:positive regulation of RNA import into nucleus"/>
    <property type="evidence" value="ECO:0007669"/>
    <property type="project" value="EnsemblFungi"/>
</dbReference>
<evidence type="ECO:0000256" key="12">
    <source>
        <dbReference type="ARBA" id="ARBA00048679"/>
    </source>
</evidence>
<dbReference type="RefSeq" id="XP_067544214.1">
    <property type="nucleotide sequence ID" value="XM_067688117.1"/>
</dbReference>
<dbReference type="InterPro" id="IPR036388">
    <property type="entry name" value="WH-like_DNA-bd_sf"/>
</dbReference>
<dbReference type="GO" id="GO:0004674">
    <property type="term" value="F:protein serine/threonine kinase activity"/>
    <property type="evidence" value="ECO:0007669"/>
    <property type="project" value="UniProtKB-KW"/>
</dbReference>
<comment type="catalytic activity">
    <reaction evidence="11">
        <text>L-threonyl-[protein] + ATP = O-phospho-L-threonyl-[protein] + ADP + H(+)</text>
        <dbReference type="Rhea" id="RHEA:46608"/>
        <dbReference type="Rhea" id="RHEA-COMP:11060"/>
        <dbReference type="Rhea" id="RHEA-COMP:11605"/>
        <dbReference type="ChEBI" id="CHEBI:15378"/>
        <dbReference type="ChEBI" id="CHEBI:30013"/>
        <dbReference type="ChEBI" id="CHEBI:30616"/>
        <dbReference type="ChEBI" id="CHEBI:61977"/>
        <dbReference type="ChEBI" id="CHEBI:456216"/>
        <dbReference type="EC" id="2.7.11.1"/>
    </reaction>
</comment>
<dbReference type="SUPFAM" id="SSF56112">
    <property type="entry name" value="Protein kinase-like (PK-like)"/>
    <property type="match status" value="1"/>
</dbReference>
<comment type="cofactor">
    <cofactor evidence="1">
        <name>Mg(2+)</name>
        <dbReference type="ChEBI" id="CHEBI:18420"/>
    </cofactor>
</comment>
<accession>A0A177ECV9</accession>
<dbReference type="AlphaFoldDB" id="A0A177ECV9"/>
<gene>
    <name evidence="14" type="ORF">NEDG_00699</name>
</gene>
<dbReference type="GO" id="GO:0005634">
    <property type="term" value="C:nucleus"/>
    <property type="evidence" value="ECO:0007669"/>
    <property type="project" value="EnsemblFungi"/>
</dbReference>
<evidence type="ECO:0000256" key="10">
    <source>
        <dbReference type="ARBA" id="ARBA00022842"/>
    </source>
</evidence>
<dbReference type="Pfam" id="PF09202">
    <property type="entry name" value="Rio2_N"/>
    <property type="match status" value="1"/>
</dbReference>
<proteinExistence type="inferred from homology"/>
<name>A0A177ECV9_9MICR</name>
<evidence type="ECO:0000256" key="5">
    <source>
        <dbReference type="ARBA" id="ARBA00022679"/>
    </source>
</evidence>
<dbReference type="EMBL" id="LTDL01000040">
    <property type="protein sequence ID" value="OAG29566.1"/>
    <property type="molecule type" value="Genomic_DNA"/>
</dbReference>
<keyword evidence="15" id="KW-1185">Reference proteome</keyword>
<keyword evidence="7" id="KW-0547">Nucleotide-binding</keyword>
<dbReference type="STRING" id="1805483.A0A177ECV9"/>
<comment type="caution">
    <text evidence="14">The sequence shown here is derived from an EMBL/GenBank/DDBJ whole genome shotgun (WGS) entry which is preliminary data.</text>
</comment>
<dbReference type="GeneID" id="93647049"/>
<evidence type="ECO:0000256" key="6">
    <source>
        <dbReference type="ARBA" id="ARBA00022723"/>
    </source>
</evidence>
<dbReference type="SMART" id="SM00090">
    <property type="entry name" value="RIO"/>
    <property type="match status" value="1"/>
</dbReference>
<sequence>MRFTCEQIKFLSPEHFRVLLAIEMGSKNHEAVPVDLIAKISNAKCSISNVITDLIKQNLVKYIPNTVYEGYALTYTGYDNLALYALKKEGVIAGVGTKIGVGKESDLYLGQAPDKKLICVKIHRLGRICFRTVKNNRDYHQNRKYTSWMYLSRLSAEKEFEHMQILQKTVPMPLPIAQNRHVVIMEHLTNYTALSKVLKSTLPKGLKPTLLGIMEDIKELGYIHGDYNEFNIMLRNDGKKVKIIDFPQMIPTTDHKAQEYYQRDRECIETYFREHTPF</sequence>
<dbReference type="PANTHER" id="PTHR45852">
    <property type="entry name" value="SER/THR-PROTEIN KINASE RIO2"/>
    <property type="match status" value="1"/>
</dbReference>
<comment type="catalytic activity">
    <reaction evidence="12">
        <text>L-seryl-[protein] + ATP = O-phospho-L-seryl-[protein] + ADP + H(+)</text>
        <dbReference type="Rhea" id="RHEA:17989"/>
        <dbReference type="Rhea" id="RHEA-COMP:9863"/>
        <dbReference type="Rhea" id="RHEA-COMP:11604"/>
        <dbReference type="ChEBI" id="CHEBI:15378"/>
        <dbReference type="ChEBI" id="CHEBI:29999"/>
        <dbReference type="ChEBI" id="CHEBI:30616"/>
        <dbReference type="ChEBI" id="CHEBI:83421"/>
        <dbReference type="ChEBI" id="CHEBI:456216"/>
        <dbReference type="EC" id="2.7.11.1"/>
    </reaction>
</comment>
<evidence type="ECO:0000256" key="3">
    <source>
        <dbReference type="ARBA" id="ARBA00012513"/>
    </source>
</evidence>
<dbReference type="InterPro" id="IPR015285">
    <property type="entry name" value="RIO2_wHTH_N"/>
</dbReference>
<evidence type="ECO:0000313" key="15">
    <source>
        <dbReference type="Proteomes" id="UP000185944"/>
    </source>
</evidence>
<evidence type="ECO:0000256" key="7">
    <source>
        <dbReference type="ARBA" id="ARBA00022741"/>
    </source>
</evidence>
<dbReference type="VEuPathDB" id="MicrosporidiaDB:NEDG_00699"/>